<evidence type="ECO:0000256" key="7">
    <source>
        <dbReference type="ARBA" id="ARBA00049348"/>
    </source>
</evidence>
<dbReference type="PANTHER" id="PTHR10815">
    <property type="entry name" value="METHYLATED-DNA--PROTEIN-CYSTEINE METHYLTRANSFERASE"/>
    <property type="match status" value="1"/>
</dbReference>
<dbReference type="InterPro" id="IPR008332">
    <property type="entry name" value="MethylG_MeTrfase_N"/>
</dbReference>
<dbReference type="InterPro" id="IPR036388">
    <property type="entry name" value="WH-like_DNA-bd_sf"/>
</dbReference>
<evidence type="ECO:0000313" key="12">
    <source>
        <dbReference type="Proteomes" id="UP000187412"/>
    </source>
</evidence>
<dbReference type="Pfam" id="PF02870">
    <property type="entry name" value="Methyltransf_1N"/>
    <property type="match status" value="1"/>
</dbReference>
<dbReference type="Pfam" id="PF01035">
    <property type="entry name" value="DNA_binding_1"/>
    <property type="match status" value="1"/>
</dbReference>
<evidence type="ECO:0000256" key="2">
    <source>
        <dbReference type="ARBA" id="ARBA00022490"/>
    </source>
</evidence>
<comment type="similarity">
    <text evidence="8">Belongs to the MGMT family.</text>
</comment>
<comment type="caution">
    <text evidence="11">The sequence shown here is derived from an EMBL/GenBank/DDBJ whole genome shotgun (WGS) entry which is preliminary data.</text>
</comment>
<name>A0ABX3H4N5_PAEBO</name>
<dbReference type="Gene3D" id="3.30.160.70">
    <property type="entry name" value="Methylated DNA-protein cysteine methyltransferase domain"/>
    <property type="match status" value="1"/>
</dbReference>
<protein>
    <recommendedName>
        <fullName evidence="8">Methylated-DNA--protein-cysteine methyltransferase</fullName>
        <ecNumber evidence="8">2.1.1.63</ecNumber>
    </recommendedName>
    <alternativeName>
        <fullName evidence="8">6-O-methylguanine-DNA methyltransferase</fullName>
        <shortName evidence="8">MGMT</shortName>
    </alternativeName>
    <alternativeName>
        <fullName evidence="8">O-6-methylguanine-DNA-alkyltransferase</fullName>
    </alternativeName>
</protein>
<keyword evidence="3 8" id="KW-0489">Methyltransferase</keyword>
<dbReference type="PROSITE" id="PS00374">
    <property type="entry name" value="MGMT"/>
    <property type="match status" value="1"/>
</dbReference>
<dbReference type="EC" id="2.1.1.63" evidence="8"/>
<evidence type="ECO:0000256" key="6">
    <source>
        <dbReference type="ARBA" id="ARBA00023204"/>
    </source>
</evidence>
<dbReference type="PANTHER" id="PTHR10815:SF5">
    <property type="entry name" value="METHYLATED-DNA--PROTEIN-CYSTEINE METHYLTRANSFERASE"/>
    <property type="match status" value="1"/>
</dbReference>
<comment type="catalytic activity">
    <reaction evidence="7 8">
        <text>a 6-O-methyl-2'-deoxyguanosine in DNA + L-cysteinyl-[protein] = S-methyl-L-cysteinyl-[protein] + a 2'-deoxyguanosine in DNA</text>
        <dbReference type="Rhea" id="RHEA:24000"/>
        <dbReference type="Rhea" id="RHEA-COMP:10131"/>
        <dbReference type="Rhea" id="RHEA-COMP:10132"/>
        <dbReference type="Rhea" id="RHEA-COMP:11367"/>
        <dbReference type="Rhea" id="RHEA-COMP:11368"/>
        <dbReference type="ChEBI" id="CHEBI:29950"/>
        <dbReference type="ChEBI" id="CHEBI:82612"/>
        <dbReference type="ChEBI" id="CHEBI:85445"/>
        <dbReference type="ChEBI" id="CHEBI:85448"/>
        <dbReference type="EC" id="2.1.1.63"/>
    </reaction>
</comment>
<comment type="subcellular location">
    <subcellularLocation>
        <location evidence="8">Cytoplasm</location>
    </subcellularLocation>
</comment>
<proteinExistence type="inferred from homology"/>
<evidence type="ECO:0000313" key="11">
    <source>
        <dbReference type="EMBL" id="OMD44606.1"/>
    </source>
</evidence>
<evidence type="ECO:0000256" key="3">
    <source>
        <dbReference type="ARBA" id="ARBA00022603"/>
    </source>
</evidence>
<feature type="domain" description="Methylguanine DNA methyltransferase ribonuclease-like" evidence="10">
    <location>
        <begin position="15"/>
        <end position="94"/>
    </location>
</feature>
<evidence type="ECO:0000256" key="5">
    <source>
        <dbReference type="ARBA" id="ARBA00022763"/>
    </source>
</evidence>
<dbReference type="InterPro" id="IPR036217">
    <property type="entry name" value="MethylDNA_cys_MeTrfase_DNAb"/>
</dbReference>
<evidence type="ECO:0000256" key="4">
    <source>
        <dbReference type="ARBA" id="ARBA00022679"/>
    </source>
</evidence>
<dbReference type="Proteomes" id="UP000187412">
    <property type="component" value="Unassembled WGS sequence"/>
</dbReference>
<comment type="miscellaneous">
    <text evidence="8">This enzyme catalyzes only one turnover and therefore is not strictly catalytic. According to one definition, an enzyme is a biocatalyst that acts repeatedly and over many reaction cycles.</text>
</comment>
<feature type="active site" description="Nucleophile; methyl group acceptor" evidence="8">
    <location>
        <position position="150"/>
    </location>
</feature>
<comment type="catalytic activity">
    <reaction evidence="1 8">
        <text>a 4-O-methyl-thymidine in DNA + L-cysteinyl-[protein] = a thymidine in DNA + S-methyl-L-cysteinyl-[protein]</text>
        <dbReference type="Rhea" id="RHEA:53428"/>
        <dbReference type="Rhea" id="RHEA-COMP:10131"/>
        <dbReference type="Rhea" id="RHEA-COMP:10132"/>
        <dbReference type="Rhea" id="RHEA-COMP:13555"/>
        <dbReference type="Rhea" id="RHEA-COMP:13556"/>
        <dbReference type="ChEBI" id="CHEBI:29950"/>
        <dbReference type="ChEBI" id="CHEBI:82612"/>
        <dbReference type="ChEBI" id="CHEBI:137386"/>
        <dbReference type="ChEBI" id="CHEBI:137387"/>
        <dbReference type="EC" id="2.1.1.63"/>
    </reaction>
</comment>
<gene>
    <name evidence="11" type="ORF">BSK56_22235</name>
</gene>
<dbReference type="NCBIfam" id="TIGR00589">
    <property type="entry name" value="ogt"/>
    <property type="match status" value="1"/>
</dbReference>
<keyword evidence="5 8" id="KW-0227">DNA damage</keyword>
<evidence type="ECO:0000256" key="8">
    <source>
        <dbReference type="HAMAP-Rule" id="MF_00772"/>
    </source>
</evidence>
<sequence length="191" mass="20429">MSKLAGGSLGTETAVYYSEMESPIGPLTLCATEAGLCLIEFGTFAGGRENLEKWLKVQIGTVILIEDESRLEQAKAQLEAYFAGGLQDFTLPLDMRGTAFQLQVWEALRGIPYGESASYKDIAVRIGNPQAVRAVGGANNRNPVPVIVPCHRVIGAGGTLVGYAGGLAIKTRLLQLEAEHARPDDTGTYLF</sequence>
<dbReference type="InterPro" id="IPR014048">
    <property type="entry name" value="MethylDNA_cys_MeTrfase_DNA-bd"/>
</dbReference>
<dbReference type="SUPFAM" id="SSF53155">
    <property type="entry name" value="Methylated DNA-protein cysteine methyltransferase domain"/>
    <property type="match status" value="1"/>
</dbReference>
<keyword evidence="4 8" id="KW-0808">Transferase</keyword>
<organism evidence="11 12">
    <name type="scientific">Paenibacillus borealis</name>
    <dbReference type="NCBI Taxonomy" id="160799"/>
    <lineage>
        <taxon>Bacteria</taxon>
        <taxon>Bacillati</taxon>
        <taxon>Bacillota</taxon>
        <taxon>Bacilli</taxon>
        <taxon>Bacillales</taxon>
        <taxon>Paenibacillaceae</taxon>
        <taxon>Paenibacillus</taxon>
    </lineage>
</organism>
<dbReference type="HAMAP" id="MF_00772">
    <property type="entry name" value="OGT"/>
    <property type="match status" value="1"/>
</dbReference>
<keyword evidence="6 8" id="KW-0234">DNA repair</keyword>
<dbReference type="SUPFAM" id="SSF46767">
    <property type="entry name" value="Methylated DNA-protein cysteine methyltransferase, C-terminal domain"/>
    <property type="match status" value="1"/>
</dbReference>
<evidence type="ECO:0000259" key="10">
    <source>
        <dbReference type="Pfam" id="PF02870"/>
    </source>
</evidence>
<keyword evidence="2 8" id="KW-0963">Cytoplasm</keyword>
<keyword evidence="12" id="KW-1185">Reference proteome</keyword>
<accession>A0ABX3H4N5</accession>
<comment type="function">
    <text evidence="8">Involved in the cellular defense against the biological effects of O6-methylguanine (O6-MeG) and O4-methylthymine (O4-MeT) in DNA. Repairs the methylated nucleobase in DNA by stoichiometrically transferring the methyl group to a cysteine residue in the enzyme. This is a suicide reaction: the enzyme is irreversibly inactivated.</text>
</comment>
<reference evidence="11 12" key="1">
    <citation type="submission" date="2016-10" db="EMBL/GenBank/DDBJ databases">
        <title>Paenibacillus species isolates.</title>
        <authorList>
            <person name="Beno S.M."/>
        </authorList>
    </citation>
    <scope>NUCLEOTIDE SEQUENCE [LARGE SCALE GENOMIC DNA]</scope>
    <source>
        <strain evidence="11 12">FSL H7-0744</strain>
    </source>
</reference>
<evidence type="ECO:0000259" key="9">
    <source>
        <dbReference type="Pfam" id="PF01035"/>
    </source>
</evidence>
<dbReference type="InterPro" id="IPR023546">
    <property type="entry name" value="MGMT"/>
</dbReference>
<dbReference type="EMBL" id="MPTB01000031">
    <property type="protein sequence ID" value="OMD44606.1"/>
    <property type="molecule type" value="Genomic_DNA"/>
</dbReference>
<dbReference type="Gene3D" id="1.10.10.10">
    <property type="entry name" value="Winged helix-like DNA-binding domain superfamily/Winged helix DNA-binding domain"/>
    <property type="match status" value="1"/>
</dbReference>
<dbReference type="InterPro" id="IPR036631">
    <property type="entry name" value="MGMT_N_sf"/>
</dbReference>
<dbReference type="InterPro" id="IPR001497">
    <property type="entry name" value="MethylDNA_cys_MeTrfase_AS"/>
</dbReference>
<dbReference type="CDD" id="cd06445">
    <property type="entry name" value="ATase"/>
    <property type="match status" value="1"/>
</dbReference>
<evidence type="ECO:0000256" key="1">
    <source>
        <dbReference type="ARBA" id="ARBA00001286"/>
    </source>
</evidence>
<feature type="domain" description="Methylated-DNA-[protein]-cysteine S-methyltransferase DNA binding" evidence="9">
    <location>
        <begin position="99"/>
        <end position="178"/>
    </location>
</feature>